<gene>
    <name evidence="2" type="ORF">A9A72_122479</name>
</gene>
<name>A0A5S5BE77_STUST</name>
<comment type="caution">
    <text evidence="2">The sequence shown here is derived from an EMBL/GenBank/DDBJ whole genome shotgun (WGS) entry which is preliminary data.</text>
</comment>
<dbReference type="Proteomes" id="UP000324282">
    <property type="component" value="Unassembled WGS sequence"/>
</dbReference>
<keyword evidence="1" id="KW-0472">Membrane</keyword>
<dbReference type="EMBL" id="VNHQ01000012">
    <property type="protein sequence ID" value="TYP65351.1"/>
    <property type="molecule type" value="Genomic_DNA"/>
</dbReference>
<keyword evidence="1" id="KW-1133">Transmembrane helix</keyword>
<reference evidence="2 3" key="1">
    <citation type="submission" date="2019-07" db="EMBL/GenBank/DDBJ databases">
        <title>Deep subsurface shale carbon reservoir microbial communities from Ohio and West Virginia, USA.</title>
        <authorList>
            <person name="Wrighton K."/>
        </authorList>
    </citation>
    <scope>NUCLEOTIDE SEQUENCE [LARGE SCALE GENOMIC DNA]</scope>
    <source>
        <strain evidence="2 3">NP_8Ht</strain>
    </source>
</reference>
<evidence type="ECO:0000313" key="2">
    <source>
        <dbReference type="EMBL" id="TYP65351.1"/>
    </source>
</evidence>
<evidence type="ECO:0000313" key="3">
    <source>
        <dbReference type="Proteomes" id="UP000324282"/>
    </source>
</evidence>
<sequence length="47" mass="4827">MLSSAASPAVLSKLWAILTISFSALIVVVGTFDLGNVSSTLQYAIGI</sequence>
<keyword evidence="1" id="KW-0812">Transmembrane</keyword>
<dbReference type="AlphaFoldDB" id="A0A5S5BE77"/>
<feature type="transmembrane region" description="Helical" evidence="1">
    <location>
        <begin position="12"/>
        <end position="32"/>
    </location>
</feature>
<protein>
    <submittedName>
        <fullName evidence="2">Uncharacterized protein</fullName>
    </submittedName>
</protein>
<accession>A0A5S5BE77</accession>
<evidence type="ECO:0000256" key="1">
    <source>
        <dbReference type="SAM" id="Phobius"/>
    </source>
</evidence>
<proteinExistence type="predicted"/>
<organism evidence="2 3">
    <name type="scientific">Stutzerimonas stutzeri</name>
    <name type="common">Pseudomonas stutzeri</name>
    <dbReference type="NCBI Taxonomy" id="316"/>
    <lineage>
        <taxon>Bacteria</taxon>
        <taxon>Pseudomonadati</taxon>
        <taxon>Pseudomonadota</taxon>
        <taxon>Gammaproteobacteria</taxon>
        <taxon>Pseudomonadales</taxon>
        <taxon>Pseudomonadaceae</taxon>
        <taxon>Stutzerimonas</taxon>
    </lineage>
</organism>